<reference evidence="1 2" key="1">
    <citation type="submission" date="2016-10" db="EMBL/GenBank/DDBJ databases">
        <authorList>
            <person name="de Groot N.N."/>
        </authorList>
    </citation>
    <scope>NUCLEOTIDE SEQUENCE [LARGE SCALE GENOMIC DNA]</scope>
    <source>
        <strain evidence="1 2">DSM 100674</strain>
    </source>
</reference>
<keyword evidence="2" id="KW-1185">Reference proteome</keyword>
<sequence>MRLIPYSRLVAAPWKNGGGETREIAVSPSGAGYDDFDWRLSIATIAEDGAFSAFPGIDRTLILLAGKGVAMRLGDQGEHVLQSGQRLQFAGEQIVQSRLLDGTVQDLNVMLRRDRMTAHIDTEPLQRRTVLDLGIGGGAIFVCEGQAVLSDGTVLGRWDTILSEADDMEQITLTGKAGLILIRFHPVPCA</sequence>
<name>A0A1H7X6Y6_9RHOB</name>
<dbReference type="InterPro" id="IPR014710">
    <property type="entry name" value="RmlC-like_jellyroll"/>
</dbReference>
<dbReference type="EMBL" id="FOAG01000019">
    <property type="protein sequence ID" value="SEM29441.1"/>
    <property type="molecule type" value="Genomic_DNA"/>
</dbReference>
<gene>
    <name evidence="1" type="ORF">SAMN05443999_1192</name>
</gene>
<dbReference type="SUPFAM" id="SSF51182">
    <property type="entry name" value="RmlC-like cupins"/>
    <property type="match status" value="1"/>
</dbReference>
<dbReference type="AlphaFoldDB" id="A0A1H7X6Y6"/>
<dbReference type="RefSeq" id="WP_093039242.1">
    <property type="nucleotide sequence ID" value="NZ_FOAG01000019.1"/>
</dbReference>
<organism evidence="1 2">
    <name type="scientific">Roseovarius azorensis</name>
    <dbReference type="NCBI Taxonomy" id="1287727"/>
    <lineage>
        <taxon>Bacteria</taxon>
        <taxon>Pseudomonadati</taxon>
        <taxon>Pseudomonadota</taxon>
        <taxon>Alphaproteobacteria</taxon>
        <taxon>Rhodobacterales</taxon>
        <taxon>Roseobacteraceae</taxon>
        <taxon>Roseovarius</taxon>
    </lineage>
</organism>
<evidence type="ECO:0008006" key="3">
    <source>
        <dbReference type="Google" id="ProtNLM"/>
    </source>
</evidence>
<dbReference type="Proteomes" id="UP000199582">
    <property type="component" value="Unassembled WGS sequence"/>
</dbReference>
<dbReference type="CDD" id="cd20293">
    <property type="entry name" value="cupin_HutD_N"/>
    <property type="match status" value="1"/>
</dbReference>
<proteinExistence type="predicted"/>
<dbReference type="InterPro" id="IPR010282">
    <property type="entry name" value="Uncharacterised_HutD/Ves"/>
</dbReference>
<dbReference type="PANTHER" id="PTHR37943">
    <property type="entry name" value="PROTEIN VES"/>
    <property type="match status" value="1"/>
</dbReference>
<dbReference type="InterPro" id="IPR011051">
    <property type="entry name" value="RmlC_Cupin_sf"/>
</dbReference>
<evidence type="ECO:0000313" key="2">
    <source>
        <dbReference type="Proteomes" id="UP000199582"/>
    </source>
</evidence>
<dbReference type="PANTHER" id="PTHR37943:SF1">
    <property type="entry name" value="PROTEIN VES"/>
    <property type="match status" value="1"/>
</dbReference>
<dbReference type="STRING" id="1287727.SAMN05443999_1192"/>
<accession>A0A1H7X6Y6</accession>
<protein>
    <recommendedName>
        <fullName evidence="3">HutD protein</fullName>
    </recommendedName>
</protein>
<dbReference type="Pfam" id="PF05962">
    <property type="entry name" value="HutD"/>
    <property type="match status" value="1"/>
</dbReference>
<dbReference type="Gene3D" id="2.60.120.10">
    <property type="entry name" value="Jelly Rolls"/>
    <property type="match status" value="1"/>
</dbReference>
<evidence type="ECO:0000313" key="1">
    <source>
        <dbReference type="EMBL" id="SEM29441.1"/>
    </source>
</evidence>